<feature type="domain" description="RING-type" evidence="6">
    <location>
        <begin position="185"/>
        <end position="226"/>
    </location>
</feature>
<evidence type="ECO:0000256" key="4">
    <source>
        <dbReference type="PROSITE-ProRule" id="PRU00175"/>
    </source>
</evidence>
<feature type="region of interest" description="Disordered" evidence="5">
    <location>
        <begin position="6"/>
        <end position="60"/>
    </location>
</feature>
<dbReference type="PROSITE" id="PS01359">
    <property type="entry name" value="ZF_PHD_1"/>
    <property type="match status" value="1"/>
</dbReference>
<evidence type="ECO:0000313" key="7">
    <source>
        <dbReference type="EMBL" id="KAI5075233.1"/>
    </source>
</evidence>
<dbReference type="InterPro" id="IPR001841">
    <property type="entry name" value="Znf_RING"/>
</dbReference>
<dbReference type="InterPro" id="IPR051826">
    <property type="entry name" value="E3_ubiquitin-ligase_domain"/>
</dbReference>
<name>A0A9D4ZH29_ADICA</name>
<dbReference type="GO" id="GO:0061630">
    <property type="term" value="F:ubiquitin protein ligase activity"/>
    <property type="evidence" value="ECO:0007669"/>
    <property type="project" value="TreeGrafter"/>
</dbReference>
<accession>A0A9D4ZH29</accession>
<comment type="caution">
    <text evidence="7">The sequence shown here is derived from an EMBL/GenBank/DDBJ whole genome shotgun (WGS) entry which is preliminary data.</text>
</comment>
<evidence type="ECO:0000256" key="1">
    <source>
        <dbReference type="ARBA" id="ARBA00022723"/>
    </source>
</evidence>
<keyword evidence="1" id="KW-0479">Metal-binding</keyword>
<feature type="compositionally biased region" description="Pro residues" evidence="5">
    <location>
        <begin position="16"/>
        <end position="26"/>
    </location>
</feature>
<dbReference type="GO" id="GO:0006511">
    <property type="term" value="P:ubiquitin-dependent protein catabolic process"/>
    <property type="evidence" value="ECO:0007669"/>
    <property type="project" value="TreeGrafter"/>
</dbReference>
<evidence type="ECO:0000256" key="3">
    <source>
        <dbReference type="ARBA" id="ARBA00022833"/>
    </source>
</evidence>
<evidence type="ECO:0000313" key="8">
    <source>
        <dbReference type="Proteomes" id="UP000886520"/>
    </source>
</evidence>
<sequence length="266" mass="29878">MFIAAAVLSRRRLPPSRSPPSPPPAARHPHHHRHRDPHRRCASEIPSRPHHKPAQKLPRVIQTTARATGLNYNSRDTSSESSEDAAYASAMAARARLHTRLRAGAPLVTQILRSSSSSAWVRQEEFGPCKFAKKSIGSSSSTVHTQHTTRKFSGSKIDKWLPKKLVCFKTCKEADEDLHSEPDVCSICLESLSMGNTVLCFPCKHRFHRNCLVSWLEAHWQCPNCRSIITKVGVFQVSVEYFNALYSPHNEGISLKEKARTQVLMN</sequence>
<protein>
    <recommendedName>
        <fullName evidence="6">RING-type domain-containing protein</fullName>
    </recommendedName>
</protein>
<dbReference type="GO" id="GO:0008270">
    <property type="term" value="F:zinc ion binding"/>
    <property type="evidence" value="ECO:0007669"/>
    <property type="project" value="UniProtKB-KW"/>
</dbReference>
<dbReference type="InterPro" id="IPR019786">
    <property type="entry name" value="Zinc_finger_PHD-type_CS"/>
</dbReference>
<dbReference type="PANTHER" id="PTHR22765">
    <property type="entry name" value="RING FINGER AND PROTEASE ASSOCIATED DOMAIN-CONTAINING"/>
    <property type="match status" value="1"/>
</dbReference>
<dbReference type="PROSITE" id="PS50089">
    <property type="entry name" value="ZF_RING_2"/>
    <property type="match status" value="1"/>
</dbReference>
<keyword evidence="8" id="KW-1185">Reference proteome</keyword>
<reference evidence="7" key="1">
    <citation type="submission" date="2021-01" db="EMBL/GenBank/DDBJ databases">
        <title>Adiantum capillus-veneris genome.</title>
        <authorList>
            <person name="Fang Y."/>
            <person name="Liao Q."/>
        </authorList>
    </citation>
    <scope>NUCLEOTIDE SEQUENCE</scope>
    <source>
        <strain evidence="7">H3</strain>
        <tissue evidence="7">Leaf</tissue>
    </source>
</reference>
<dbReference type="PANTHER" id="PTHR22765:SF434">
    <property type="entry name" value="GB|AAD18119.1-RELATED"/>
    <property type="match status" value="1"/>
</dbReference>
<dbReference type="SUPFAM" id="SSF57850">
    <property type="entry name" value="RING/U-box"/>
    <property type="match status" value="1"/>
</dbReference>
<keyword evidence="3" id="KW-0862">Zinc</keyword>
<keyword evidence="2 4" id="KW-0863">Zinc-finger</keyword>
<dbReference type="Proteomes" id="UP000886520">
    <property type="component" value="Chromosome 9"/>
</dbReference>
<proteinExistence type="predicted"/>
<dbReference type="SMART" id="SM00184">
    <property type="entry name" value="RING"/>
    <property type="match status" value="1"/>
</dbReference>
<dbReference type="Gene3D" id="3.30.40.10">
    <property type="entry name" value="Zinc/RING finger domain, C3HC4 (zinc finger)"/>
    <property type="match status" value="1"/>
</dbReference>
<dbReference type="Pfam" id="PF13639">
    <property type="entry name" value="zf-RING_2"/>
    <property type="match status" value="1"/>
</dbReference>
<gene>
    <name evidence="7" type="ORF">GOP47_0009309</name>
</gene>
<dbReference type="InterPro" id="IPR013083">
    <property type="entry name" value="Znf_RING/FYVE/PHD"/>
</dbReference>
<evidence type="ECO:0000256" key="2">
    <source>
        <dbReference type="ARBA" id="ARBA00022771"/>
    </source>
</evidence>
<evidence type="ECO:0000259" key="6">
    <source>
        <dbReference type="PROSITE" id="PS50089"/>
    </source>
</evidence>
<feature type="compositionally biased region" description="Basic residues" evidence="5">
    <location>
        <begin position="27"/>
        <end position="40"/>
    </location>
</feature>
<dbReference type="OrthoDB" id="1306210at2759"/>
<dbReference type="EMBL" id="JABFUD020000009">
    <property type="protein sequence ID" value="KAI5075233.1"/>
    <property type="molecule type" value="Genomic_DNA"/>
</dbReference>
<organism evidence="7 8">
    <name type="scientific">Adiantum capillus-veneris</name>
    <name type="common">Maidenhair fern</name>
    <dbReference type="NCBI Taxonomy" id="13818"/>
    <lineage>
        <taxon>Eukaryota</taxon>
        <taxon>Viridiplantae</taxon>
        <taxon>Streptophyta</taxon>
        <taxon>Embryophyta</taxon>
        <taxon>Tracheophyta</taxon>
        <taxon>Polypodiopsida</taxon>
        <taxon>Polypodiidae</taxon>
        <taxon>Polypodiales</taxon>
        <taxon>Pteridineae</taxon>
        <taxon>Pteridaceae</taxon>
        <taxon>Vittarioideae</taxon>
        <taxon>Adiantum</taxon>
    </lineage>
</organism>
<evidence type="ECO:0000256" key="5">
    <source>
        <dbReference type="SAM" id="MobiDB-lite"/>
    </source>
</evidence>
<dbReference type="AlphaFoldDB" id="A0A9D4ZH29"/>